<feature type="chain" id="PRO_5012340845" description="GH16 domain-containing protein" evidence="5">
    <location>
        <begin position="21"/>
        <end position="477"/>
    </location>
</feature>
<gene>
    <name evidence="7" type="ORF">TRAPUB_10244</name>
</gene>
<evidence type="ECO:0000259" key="6">
    <source>
        <dbReference type="PROSITE" id="PS51762"/>
    </source>
</evidence>
<dbReference type="Gene3D" id="2.60.120.200">
    <property type="match status" value="1"/>
</dbReference>
<evidence type="ECO:0000256" key="2">
    <source>
        <dbReference type="ARBA" id="ARBA00022801"/>
    </source>
</evidence>
<dbReference type="GO" id="GO:0004553">
    <property type="term" value="F:hydrolase activity, hydrolyzing O-glycosyl compounds"/>
    <property type="evidence" value="ECO:0007669"/>
    <property type="project" value="InterPro"/>
</dbReference>
<organism evidence="7 8">
    <name type="scientific">Trametes pubescens</name>
    <name type="common">White-rot fungus</name>
    <dbReference type="NCBI Taxonomy" id="154538"/>
    <lineage>
        <taxon>Eukaryota</taxon>
        <taxon>Fungi</taxon>
        <taxon>Dikarya</taxon>
        <taxon>Basidiomycota</taxon>
        <taxon>Agaricomycotina</taxon>
        <taxon>Agaricomycetes</taxon>
        <taxon>Polyporales</taxon>
        <taxon>Polyporaceae</taxon>
        <taxon>Trametes</taxon>
    </lineage>
</organism>
<comment type="similarity">
    <text evidence="1">Belongs to the glycosyl hydrolase 16 family.</text>
</comment>
<feature type="domain" description="GH16" evidence="6">
    <location>
        <begin position="161"/>
        <end position="432"/>
    </location>
</feature>
<name>A0A1M2W043_TRAPU</name>
<dbReference type="OMA" id="HRTHERH"/>
<dbReference type="Proteomes" id="UP000184267">
    <property type="component" value="Unassembled WGS sequence"/>
</dbReference>
<evidence type="ECO:0000313" key="8">
    <source>
        <dbReference type="Proteomes" id="UP000184267"/>
    </source>
</evidence>
<dbReference type="InterPro" id="IPR013320">
    <property type="entry name" value="ConA-like_dom_sf"/>
</dbReference>
<evidence type="ECO:0000256" key="4">
    <source>
        <dbReference type="SAM" id="MobiDB-lite"/>
    </source>
</evidence>
<dbReference type="EMBL" id="MNAD01000421">
    <property type="protein sequence ID" value="OJT13225.1"/>
    <property type="molecule type" value="Genomic_DNA"/>
</dbReference>
<keyword evidence="8" id="KW-1185">Reference proteome</keyword>
<feature type="compositionally biased region" description="Low complexity" evidence="4">
    <location>
        <begin position="98"/>
        <end position="169"/>
    </location>
</feature>
<evidence type="ECO:0000256" key="5">
    <source>
        <dbReference type="SAM" id="SignalP"/>
    </source>
</evidence>
<dbReference type="GO" id="GO:0009251">
    <property type="term" value="P:glucan catabolic process"/>
    <property type="evidence" value="ECO:0007669"/>
    <property type="project" value="TreeGrafter"/>
</dbReference>
<accession>A0A1M2W043</accession>
<dbReference type="STRING" id="154538.A0A1M2W043"/>
<dbReference type="AlphaFoldDB" id="A0A1M2W043"/>
<comment type="caution">
    <text evidence="7">The sequence shown here is derived from an EMBL/GenBank/DDBJ whole genome shotgun (WGS) entry which is preliminary data.</text>
</comment>
<evidence type="ECO:0000256" key="3">
    <source>
        <dbReference type="ARBA" id="ARBA00023295"/>
    </source>
</evidence>
<keyword evidence="5" id="KW-0732">Signal</keyword>
<dbReference type="InterPro" id="IPR000757">
    <property type="entry name" value="Beta-glucanase-like"/>
</dbReference>
<dbReference type="CDD" id="cd02181">
    <property type="entry name" value="GH16_fungal_Lam16A_glucanase"/>
    <property type="match status" value="1"/>
</dbReference>
<dbReference type="Pfam" id="PF26113">
    <property type="entry name" value="GH16_XgeA"/>
    <property type="match status" value="1"/>
</dbReference>
<dbReference type="PANTHER" id="PTHR10963:SF24">
    <property type="entry name" value="GLYCOSIDASE C21B10.07-RELATED"/>
    <property type="match status" value="1"/>
</dbReference>
<evidence type="ECO:0000313" key="7">
    <source>
        <dbReference type="EMBL" id="OJT13225.1"/>
    </source>
</evidence>
<sequence>MYIHVPLLLFLLANVAPSDAALFSRDSESSLSRAARHVRRHVIKRSTGLLDDLRLAYTGIRLQQQAQQQQQQVLFQSSKMYCVNNGNTGLGIANNGTSGSSAPSSSDPGISLSASSAATSSMVSSSPTPTTSPTNAATTTTKKATTQATSPASASPTATGSSSSSSSSPWKVAQSYEGDTFFDGWDFQNSPDTTTHGVAQYVDKDTANSSNLIEINAAGNAIMRAETTGTVSTYRKSIRITTEYSYTGGLIVLDAVHMPTGCGTWPAFWSNGPGWPVGGEIDMVEGVNDYTNNQVTLHTAPGCSMPSSDPSTLGISGSLIGGTDCAAADTANAGCGVRASETNSYGAPFNAMGGGVYATLWDDDGIKTWFFPRNSIPSDLSSSAPQPTTWGTPMAAFASSSCDPFKYFYQHTAIFDTTFCGDWGGGVWDASGVPGQEQSCAARTGAASCSDFVLNNGASFTEAYWEVKSVKIYQKSS</sequence>
<dbReference type="SUPFAM" id="SSF49899">
    <property type="entry name" value="Concanavalin A-like lectins/glucanases"/>
    <property type="match status" value="1"/>
</dbReference>
<reference evidence="7 8" key="1">
    <citation type="submission" date="2016-10" db="EMBL/GenBank/DDBJ databases">
        <title>Genome sequence of the basidiomycete white-rot fungus Trametes pubescens.</title>
        <authorList>
            <person name="Makela M.R."/>
            <person name="Granchi Z."/>
            <person name="Peng M."/>
            <person name="De Vries R.P."/>
            <person name="Grigoriev I."/>
            <person name="Riley R."/>
            <person name="Hilden K."/>
        </authorList>
    </citation>
    <scope>NUCLEOTIDE SEQUENCE [LARGE SCALE GENOMIC DNA]</scope>
    <source>
        <strain evidence="7 8">FBCC735</strain>
    </source>
</reference>
<keyword evidence="3" id="KW-0326">Glycosidase</keyword>
<dbReference type="FunFam" id="2.60.120.200:FF:000114">
    <property type="entry name" value="Probable endo-1,3(4)-beta-glucanase NFIA_089530"/>
    <property type="match status" value="1"/>
</dbReference>
<protein>
    <recommendedName>
        <fullName evidence="6">GH16 domain-containing protein</fullName>
    </recommendedName>
</protein>
<proteinExistence type="inferred from homology"/>
<feature type="signal peptide" evidence="5">
    <location>
        <begin position="1"/>
        <end position="20"/>
    </location>
</feature>
<evidence type="ECO:0000256" key="1">
    <source>
        <dbReference type="ARBA" id="ARBA00006865"/>
    </source>
</evidence>
<dbReference type="PANTHER" id="PTHR10963">
    <property type="entry name" value="GLYCOSYL HYDROLASE-RELATED"/>
    <property type="match status" value="1"/>
</dbReference>
<keyword evidence="2" id="KW-0378">Hydrolase</keyword>
<feature type="region of interest" description="Disordered" evidence="4">
    <location>
        <begin position="94"/>
        <end position="171"/>
    </location>
</feature>
<dbReference type="InterPro" id="IPR050546">
    <property type="entry name" value="Glycosyl_Hydrlase_16"/>
</dbReference>
<dbReference type="OrthoDB" id="192832at2759"/>
<dbReference type="PROSITE" id="PS51762">
    <property type="entry name" value="GH16_2"/>
    <property type="match status" value="1"/>
</dbReference>